<evidence type="ECO:0000256" key="1">
    <source>
        <dbReference type="SAM" id="MobiDB-lite"/>
    </source>
</evidence>
<evidence type="ECO:0000313" key="4">
    <source>
        <dbReference type="Proteomes" id="UP000317977"/>
    </source>
</evidence>
<keyword evidence="2" id="KW-0812">Transmembrane</keyword>
<accession>A0A5C6EKU3</accession>
<comment type="caution">
    <text evidence="3">The sequence shown here is derived from an EMBL/GenBank/DDBJ whole genome shotgun (WGS) entry which is preliminary data.</text>
</comment>
<name>A0A5C6EKU3_9BACT</name>
<proteinExistence type="predicted"/>
<dbReference type="PROSITE" id="PS51257">
    <property type="entry name" value="PROKAR_LIPOPROTEIN"/>
    <property type="match status" value="1"/>
</dbReference>
<feature type="region of interest" description="Disordered" evidence="1">
    <location>
        <begin position="189"/>
        <end position="217"/>
    </location>
</feature>
<organism evidence="3 4">
    <name type="scientific">Rubripirellula reticaptiva</name>
    <dbReference type="NCBI Taxonomy" id="2528013"/>
    <lineage>
        <taxon>Bacteria</taxon>
        <taxon>Pseudomonadati</taxon>
        <taxon>Planctomycetota</taxon>
        <taxon>Planctomycetia</taxon>
        <taxon>Pirellulales</taxon>
        <taxon>Pirellulaceae</taxon>
        <taxon>Rubripirellula</taxon>
    </lineage>
</organism>
<keyword evidence="2" id="KW-1133">Transmembrane helix</keyword>
<protein>
    <submittedName>
        <fullName evidence="3">Uncharacterized protein</fullName>
    </submittedName>
</protein>
<sequence>MNDSRRKRRRPQVSLLAILLLMVAIAVWLACYRTELATQKLAVQLPGLRSLTRELIVDDPSKLTTIGRNPEWTDDMDGEIWVPNGKHYSVCMALEGISEDANTLPDAELRKPIGFGKHKIQFRVDRSGDESRHEVWLDDELFLQATRPKDWGFGSSYSGYGFSTLRQYGGAPPWELFRRQFELPRSEKPFKGFLERPDGPGPGMQVWIDEQQEPTPL</sequence>
<feature type="transmembrane region" description="Helical" evidence="2">
    <location>
        <begin position="12"/>
        <end position="30"/>
    </location>
</feature>
<feature type="compositionally biased region" description="Basic and acidic residues" evidence="1">
    <location>
        <begin position="189"/>
        <end position="198"/>
    </location>
</feature>
<keyword evidence="4" id="KW-1185">Reference proteome</keyword>
<reference evidence="3 4" key="1">
    <citation type="submission" date="2019-02" db="EMBL/GenBank/DDBJ databases">
        <title>Deep-cultivation of Planctomycetes and their phenomic and genomic characterization uncovers novel biology.</title>
        <authorList>
            <person name="Wiegand S."/>
            <person name="Jogler M."/>
            <person name="Boedeker C."/>
            <person name="Pinto D."/>
            <person name="Vollmers J."/>
            <person name="Rivas-Marin E."/>
            <person name="Kohn T."/>
            <person name="Peeters S.H."/>
            <person name="Heuer A."/>
            <person name="Rast P."/>
            <person name="Oberbeckmann S."/>
            <person name="Bunk B."/>
            <person name="Jeske O."/>
            <person name="Meyerdierks A."/>
            <person name="Storesund J.E."/>
            <person name="Kallscheuer N."/>
            <person name="Luecker S."/>
            <person name="Lage O.M."/>
            <person name="Pohl T."/>
            <person name="Merkel B.J."/>
            <person name="Hornburger P."/>
            <person name="Mueller R.-W."/>
            <person name="Bruemmer F."/>
            <person name="Labrenz M."/>
            <person name="Spormann A.M."/>
            <person name="Op Den Camp H."/>
            <person name="Overmann J."/>
            <person name="Amann R."/>
            <person name="Jetten M.S.M."/>
            <person name="Mascher T."/>
            <person name="Medema M.H."/>
            <person name="Devos D.P."/>
            <person name="Kaster A.-K."/>
            <person name="Ovreas L."/>
            <person name="Rohde M."/>
            <person name="Galperin M.Y."/>
            <person name="Jogler C."/>
        </authorList>
    </citation>
    <scope>NUCLEOTIDE SEQUENCE [LARGE SCALE GENOMIC DNA]</scope>
    <source>
        <strain evidence="3 4">Poly59</strain>
    </source>
</reference>
<dbReference type="RefSeq" id="WP_146535418.1">
    <property type="nucleotide sequence ID" value="NZ_SJPX01000004.1"/>
</dbReference>
<dbReference type="EMBL" id="SJPX01000004">
    <property type="protein sequence ID" value="TWU49100.1"/>
    <property type="molecule type" value="Genomic_DNA"/>
</dbReference>
<dbReference type="Proteomes" id="UP000317977">
    <property type="component" value="Unassembled WGS sequence"/>
</dbReference>
<dbReference type="AlphaFoldDB" id="A0A5C6EKU3"/>
<evidence type="ECO:0000313" key="3">
    <source>
        <dbReference type="EMBL" id="TWU49100.1"/>
    </source>
</evidence>
<gene>
    <name evidence="3" type="ORF">Poly59_37130</name>
</gene>
<evidence type="ECO:0000256" key="2">
    <source>
        <dbReference type="SAM" id="Phobius"/>
    </source>
</evidence>
<keyword evidence="2" id="KW-0472">Membrane</keyword>